<feature type="transmembrane region" description="Helical" evidence="8">
    <location>
        <begin position="44"/>
        <end position="65"/>
    </location>
</feature>
<evidence type="ECO:0000256" key="5">
    <source>
        <dbReference type="ARBA" id="ARBA00022692"/>
    </source>
</evidence>
<dbReference type="NCBIfam" id="NF003477">
    <property type="entry name" value="PRK05122.1"/>
    <property type="match status" value="1"/>
</dbReference>
<keyword evidence="4 8" id="KW-0997">Cell inner membrane</keyword>
<feature type="transmembrane region" description="Helical" evidence="8">
    <location>
        <begin position="212"/>
        <end position="237"/>
    </location>
</feature>
<comment type="similarity">
    <text evidence="8">Belongs to the major facilitator superfamily. YhhS family.</text>
</comment>
<dbReference type="SUPFAM" id="SSF103473">
    <property type="entry name" value="MFS general substrate transporter"/>
    <property type="match status" value="1"/>
</dbReference>
<dbReference type="Gene3D" id="1.20.1250.20">
    <property type="entry name" value="MFS general substrate transporter like domains"/>
    <property type="match status" value="1"/>
</dbReference>
<reference evidence="10 11" key="2">
    <citation type="journal article" date="2010" name="J. Bacteriol.">
        <title>Complete genome sequence of Beijerinckia indica subsp. indica.</title>
        <authorList>
            <person name="Tamas I."/>
            <person name="Dedysh S.N."/>
            <person name="Liesack W."/>
            <person name="Stott M.B."/>
            <person name="Alam M."/>
            <person name="Murrell J.C."/>
            <person name="Dunfield P.F."/>
        </authorList>
    </citation>
    <scope>NUCLEOTIDE SEQUENCE [LARGE SCALE GENOMIC DNA]</scope>
    <source>
        <strain evidence="11">ATCC 9039 / DSM 1715 / NCIMB 8712</strain>
    </source>
</reference>
<accession>B2IB62</accession>
<feature type="transmembrane region" description="Helical" evidence="8">
    <location>
        <begin position="103"/>
        <end position="131"/>
    </location>
</feature>
<keyword evidence="7 8" id="KW-0472">Membrane</keyword>
<evidence type="ECO:0000256" key="4">
    <source>
        <dbReference type="ARBA" id="ARBA00022519"/>
    </source>
</evidence>
<dbReference type="PANTHER" id="PTHR23517">
    <property type="entry name" value="RESISTANCE PROTEIN MDTM, PUTATIVE-RELATED-RELATED"/>
    <property type="match status" value="1"/>
</dbReference>
<keyword evidence="5 8" id="KW-0812">Transmembrane</keyword>
<keyword evidence="11" id="KW-1185">Reference proteome</keyword>
<feature type="transmembrane region" description="Helical" evidence="8">
    <location>
        <begin position="334"/>
        <end position="359"/>
    </location>
</feature>
<dbReference type="STRING" id="395963.Bind_1513"/>
<dbReference type="HAMAP" id="MF_01118">
    <property type="entry name" value="MFS_YhhS"/>
    <property type="match status" value="1"/>
</dbReference>
<reference evidence="11" key="1">
    <citation type="submission" date="2008-03" db="EMBL/GenBank/DDBJ databases">
        <title>Complete sequence of chromosome of Beijerinckia indica subsp. indica ATCC 9039.</title>
        <authorList>
            <consortium name="US DOE Joint Genome Institute"/>
            <person name="Copeland A."/>
            <person name="Lucas S."/>
            <person name="Lapidus A."/>
            <person name="Glavina del Rio T."/>
            <person name="Dalin E."/>
            <person name="Tice H."/>
            <person name="Bruce D."/>
            <person name="Goodwin L."/>
            <person name="Pitluck S."/>
            <person name="LaButti K."/>
            <person name="Schmutz J."/>
            <person name="Larimer F."/>
            <person name="Land M."/>
            <person name="Hauser L."/>
            <person name="Kyrpides N."/>
            <person name="Mikhailova N."/>
            <person name="Dunfield P.F."/>
            <person name="Dedysh S.N."/>
            <person name="Liesack W."/>
            <person name="Saw J.H."/>
            <person name="Alam M."/>
            <person name="Chen Y."/>
            <person name="Murrell J.C."/>
            <person name="Richardson P."/>
        </authorList>
    </citation>
    <scope>NUCLEOTIDE SEQUENCE [LARGE SCALE GENOMIC DNA]</scope>
    <source>
        <strain evidence="11">ATCC 9039 / DSM 1715 / NCIMB 8712</strain>
    </source>
</reference>
<feature type="transmembrane region" description="Helical" evidence="8">
    <location>
        <begin position="365"/>
        <end position="382"/>
    </location>
</feature>
<comment type="subcellular location">
    <subcellularLocation>
        <location evidence="8">Cell inner membrane</location>
        <topology evidence="8">Multi-pass membrane protein</topology>
    </subcellularLocation>
    <subcellularLocation>
        <location evidence="1">Cell membrane</location>
        <topology evidence="1">Multi-pass membrane protein</topology>
    </subcellularLocation>
</comment>
<name>B2IB62_BEII9</name>
<gene>
    <name evidence="10" type="ordered locus">Bind_1513</name>
</gene>
<feature type="transmembrane region" description="Helical" evidence="8">
    <location>
        <begin position="275"/>
        <end position="294"/>
    </location>
</feature>
<dbReference type="RefSeq" id="WP_012384503.1">
    <property type="nucleotide sequence ID" value="NC_010581.1"/>
</dbReference>
<sequence>MSPSLIGTLRLVSVVAFTFLGFLAVGLPLAVLPTYVDRNLGLGAFWAGLAVSTLYISTIASRTHIGQMTDRFGPKPAVIIGFLAYVVGGLLTAASVPTQSLPVLSLCLLLAGRLALGIGESAVSTGAISWAMALFGAKETVRIIAWNGIATNASLAAAAPIGAWIASRYGFVAIGLVTVAVALLGLILGLARPTVEIKVGAGMGAGHVFKIIAPYGFTLALAGAGFGVIMTFIVLYFESRDWPHAPLALTTFSVAFMSLRFFLARAVTRFGGVPVARVALFLELGGFILLIVAAGPAMAILGTALAGFGYAAIFPSLGGEAIGRAPPQNRGVALGLYSMFQDVSLGATGPAAGILATHYGYASPFYLGIMAIALGLVVSFGLDPRKSTQA</sequence>
<proteinExistence type="inferred from homology"/>
<evidence type="ECO:0000256" key="3">
    <source>
        <dbReference type="ARBA" id="ARBA00022475"/>
    </source>
</evidence>
<keyword evidence="3 8" id="KW-1003">Cell membrane</keyword>
<dbReference type="Pfam" id="PF07690">
    <property type="entry name" value="MFS_1"/>
    <property type="match status" value="1"/>
</dbReference>
<evidence type="ECO:0000256" key="6">
    <source>
        <dbReference type="ARBA" id="ARBA00022989"/>
    </source>
</evidence>
<keyword evidence="6 8" id="KW-1133">Transmembrane helix</keyword>
<evidence type="ECO:0000259" key="9">
    <source>
        <dbReference type="PROSITE" id="PS50850"/>
    </source>
</evidence>
<dbReference type="eggNOG" id="COG2814">
    <property type="taxonomic scope" value="Bacteria"/>
</dbReference>
<evidence type="ECO:0000256" key="7">
    <source>
        <dbReference type="ARBA" id="ARBA00023136"/>
    </source>
</evidence>
<dbReference type="Proteomes" id="UP000001695">
    <property type="component" value="Chromosome"/>
</dbReference>
<dbReference type="InterPro" id="IPR050171">
    <property type="entry name" value="MFS_Transporters"/>
</dbReference>
<feature type="transmembrane region" description="Helical" evidence="8">
    <location>
        <begin position="300"/>
        <end position="322"/>
    </location>
</feature>
<dbReference type="HOGENOM" id="CLU_001265_10_3_5"/>
<dbReference type="InterPro" id="IPR020846">
    <property type="entry name" value="MFS_dom"/>
</dbReference>
<dbReference type="KEGG" id="bid:Bind_1513"/>
<dbReference type="GO" id="GO:0005886">
    <property type="term" value="C:plasma membrane"/>
    <property type="evidence" value="ECO:0007669"/>
    <property type="project" value="UniProtKB-SubCell"/>
</dbReference>
<protein>
    <recommendedName>
        <fullName evidence="8">Uncharacterized MFS-type transporter Bind_1513</fullName>
    </recommendedName>
</protein>
<dbReference type="InterPro" id="IPR011701">
    <property type="entry name" value="MFS"/>
</dbReference>
<evidence type="ECO:0000256" key="2">
    <source>
        <dbReference type="ARBA" id="ARBA00022448"/>
    </source>
</evidence>
<evidence type="ECO:0000313" key="11">
    <source>
        <dbReference type="Proteomes" id="UP000001695"/>
    </source>
</evidence>
<organism evidence="10 11">
    <name type="scientific">Beijerinckia indica subsp. indica (strain ATCC 9039 / DSM 1715 / NCIMB 8712)</name>
    <dbReference type="NCBI Taxonomy" id="395963"/>
    <lineage>
        <taxon>Bacteria</taxon>
        <taxon>Pseudomonadati</taxon>
        <taxon>Pseudomonadota</taxon>
        <taxon>Alphaproteobacteria</taxon>
        <taxon>Hyphomicrobiales</taxon>
        <taxon>Beijerinckiaceae</taxon>
        <taxon>Beijerinckia</taxon>
    </lineage>
</organism>
<dbReference type="OrthoDB" id="322544at2"/>
<feature type="transmembrane region" description="Helical" evidence="8">
    <location>
        <begin position="143"/>
        <end position="165"/>
    </location>
</feature>
<feature type="transmembrane region" description="Helical" evidence="8">
    <location>
        <begin position="243"/>
        <end position="263"/>
    </location>
</feature>
<feature type="transmembrane region" description="Helical" evidence="8">
    <location>
        <begin position="77"/>
        <end position="97"/>
    </location>
</feature>
<feature type="transmembrane region" description="Helical" evidence="8">
    <location>
        <begin position="12"/>
        <end position="32"/>
    </location>
</feature>
<dbReference type="AlphaFoldDB" id="B2IB62"/>
<keyword evidence="2 8" id="KW-0813">Transport</keyword>
<evidence type="ECO:0000256" key="1">
    <source>
        <dbReference type="ARBA" id="ARBA00004651"/>
    </source>
</evidence>
<feature type="transmembrane region" description="Helical" evidence="8">
    <location>
        <begin position="171"/>
        <end position="191"/>
    </location>
</feature>
<evidence type="ECO:0000256" key="8">
    <source>
        <dbReference type="HAMAP-Rule" id="MF_01118"/>
    </source>
</evidence>
<dbReference type="PANTHER" id="PTHR23517:SF13">
    <property type="entry name" value="MAJOR FACILITATOR SUPERFAMILY MFS_1"/>
    <property type="match status" value="1"/>
</dbReference>
<dbReference type="EMBL" id="CP001016">
    <property type="protein sequence ID" value="ACB95146.1"/>
    <property type="molecule type" value="Genomic_DNA"/>
</dbReference>
<evidence type="ECO:0000313" key="10">
    <source>
        <dbReference type="EMBL" id="ACB95146.1"/>
    </source>
</evidence>
<dbReference type="GO" id="GO:0022857">
    <property type="term" value="F:transmembrane transporter activity"/>
    <property type="evidence" value="ECO:0007669"/>
    <property type="project" value="UniProtKB-UniRule"/>
</dbReference>
<feature type="domain" description="Major facilitator superfamily (MFS) profile" evidence="9">
    <location>
        <begin position="10"/>
        <end position="387"/>
    </location>
</feature>
<dbReference type="InterPro" id="IPR036259">
    <property type="entry name" value="MFS_trans_sf"/>
</dbReference>
<dbReference type="PROSITE" id="PS50850">
    <property type="entry name" value="MFS"/>
    <property type="match status" value="1"/>
</dbReference>
<dbReference type="InterPro" id="IPR023008">
    <property type="entry name" value="MFS_YhhS-like"/>
</dbReference>